<dbReference type="Pfam" id="PF00625">
    <property type="entry name" value="Guanylate_kin"/>
    <property type="match status" value="1"/>
</dbReference>
<proteinExistence type="inferred from homology"/>
<protein>
    <recommendedName>
        <fullName evidence="3 9">Guanylate kinase</fullName>
        <ecNumber evidence="2 9">2.7.4.8</ecNumber>
    </recommendedName>
    <alternativeName>
        <fullName evidence="8 9">GMP kinase</fullName>
    </alternativeName>
</protein>
<dbReference type="PROSITE" id="PS00856">
    <property type="entry name" value="GUANYLATE_KINASE_1"/>
    <property type="match status" value="1"/>
</dbReference>
<keyword evidence="9" id="KW-0963">Cytoplasm</keyword>
<feature type="domain" description="Guanylate kinase-like" evidence="10">
    <location>
        <begin position="7"/>
        <end position="186"/>
    </location>
</feature>
<dbReference type="InterPro" id="IPR008144">
    <property type="entry name" value="Guanylate_kin-like_dom"/>
</dbReference>
<dbReference type="Proteomes" id="UP000515842">
    <property type="component" value="Chromosome"/>
</dbReference>
<evidence type="ECO:0000256" key="8">
    <source>
        <dbReference type="ARBA" id="ARBA00030128"/>
    </source>
</evidence>
<dbReference type="EMBL" id="CP060693">
    <property type="protein sequence ID" value="QNM89595.1"/>
    <property type="molecule type" value="Genomic_DNA"/>
</dbReference>
<dbReference type="InterPro" id="IPR017665">
    <property type="entry name" value="Guanylate_kinase"/>
</dbReference>
<dbReference type="GO" id="GO:0005524">
    <property type="term" value="F:ATP binding"/>
    <property type="evidence" value="ECO:0007669"/>
    <property type="project" value="UniProtKB-UniRule"/>
</dbReference>
<evidence type="ECO:0000313" key="11">
    <source>
        <dbReference type="EMBL" id="QNM89595.1"/>
    </source>
</evidence>
<comment type="subcellular location">
    <subcellularLocation>
        <location evidence="9">Cytoplasm</location>
    </subcellularLocation>
</comment>
<dbReference type="PANTHER" id="PTHR23117">
    <property type="entry name" value="GUANYLATE KINASE-RELATED"/>
    <property type="match status" value="1"/>
</dbReference>
<dbReference type="Gene3D" id="3.40.50.300">
    <property type="entry name" value="P-loop containing nucleotide triphosphate hydrolases"/>
    <property type="match status" value="1"/>
</dbReference>
<keyword evidence="6 9" id="KW-0418">Kinase</keyword>
<gene>
    <name evidence="9 11" type="primary">gmk</name>
    <name evidence="11" type="ORF">HOO34_08040</name>
</gene>
<dbReference type="InterPro" id="IPR020590">
    <property type="entry name" value="Guanylate_kinase_CS"/>
</dbReference>
<dbReference type="Gene3D" id="3.30.63.10">
    <property type="entry name" value="Guanylate Kinase phosphate binding domain"/>
    <property type="match status" value="1"/>
</dbReference>
<reference evidence="11 12" key="1">
    <citation type="journal article" date="2020" name="Front. Microbiol.">
        <title>Genomic Analysis and Antimicrobial Resistance of Aliarcobacter cryaerophilus Strains From German Water Poultry.</title>
        <authorList>
            <person name="Muller E."/>
            <person name="Hotzel H."/>
            <person name="Ahlers C."/>
            <person name="Hanel I."/>
            <person name="Tomaso H."/>
            <person name="Abdel-Glil M.Y."/>
        </authorList>
    </citation>
    <scope>NUCLEOTIDE SEQUENCE [LARGE SCALE GENOMIC DNA]</scope>
    <source>
        <strain evidence="11 12">16CS1285-4</strain>
    </source>
</reference>
<evidence type="ECO:0000256" key="2">
    <source>
        <dbReference type="ARBA" id="ARBA00012961"/>
    </source>
</evidence>
<dbReference type="AlphaFoldDB" id="A0A7G9LLU6"/>
<organism evidence="11 12">
    <name type="scientific">Aliarcobacter cryaerophilus</name>
    <dbReference type="NCBI Taxonomy" id="28198"/>
    <lineage>
        <taxon>Bacteria</taxon>
        <taxon>Pseudomonadati</taxon>
        <taxon>Campylobacterota</taxon>
        <taxon>Epsilonproteobacteria</taxon>
        <taxon>Campylobacterales</taxon>
        <taxon>Arcobacteraceae</taxon>
        <taxon>Aliarcobacter</taxon>
    </lineage>
</organism>
<dbReference type="FunFam" id="3.30.63.10:FF:000002">
    <property type="entry name" value="Guanylate kinase 1"/>
    <property type="match status" value="1"/>
</dbReference>
<dbReference type="SMART" id="SM00072">
    <property type="entry name" value="GuKc"/>
    <property type="match status" value="1"/>
</dbReference>
<evidence type="ECO:0000256" key="6">
    <source>
        <dbReference type="ARBA" id="ARBA00022777"/>
    </source>
</evidence>
<evidence type="ECO:0000313" key="12">
    <source>
        <dbReference type="Proteomes" id="UP000515842"/>
    </source>
</evidence>
<evidence type="ECO:0000256" key="5">
    <source>
        <dbReference type="ARBA" id="ARBA00022741"/>
    </source>
</evidence>
<keyword evidence="5 9" id="KW-0547">Nucleotide-binding</keyword>
<dbReference type="GO" id="GO:0005829">
    <property type="term" value="C:cytosol"/>
    <property type="evidence" value="ECO:0007669"/>
    <property type="project" value="TreeGrafter"/>
</dbReference>
<dbReference type="SUPFAM" id="SSF52540">
    <property type="entry name" value="P-loop containing nucleoside triphosphate hydrolases"/>
    <property type="match status" value="1"/>
</dbReference>
<dbReference type="EC" id="2.7.4.8" evidence="2 9"/>
<comment type="function">
    <text evidence="9">Essential for recycling GMP and indirectly, cGMP.</text>
</comment>
<evidence type="ECO:0000256" key="3">
    <source>
        <dbReference type="ARBA" id="ARBA00016296"/>
    </source>
</evidence>
<comment type="similarity">
    <text evidence="1 9">Belongs to the guanylate kinase family.</text>
</comment>
<dbReference type="PROSITE" id="PS50052">
    <property type="entry name" value="GUANYLATE_KINASE_2"/>
    <property type="match status" value="1"/>
</dbReference>
<dbReference type="HAMAP" id="MF_00328">
    <property type="entry name" value="Guanylate_kinase"/>
    <property type="match status" value="1"/>
</dbReference>
<dbReference type="PANTHER" id="PTHR23117:SF13">
    <property type="entry name" value="GUANYLATE KINASE"/>
    <property type="match status" value="1"/>
</dbReference>
<dbReference type="GO" id="GO:0004385">
    <property type="term" value="F:GMP kinase activity"/>
    <property type="evidence" value="ECO:0007669"/>
    <property type="project" value="UniProtKB-UniRule"/>
</dbReference>
<evidence type="ECO:0000256" key="4">
    <source>
        <dbReference type="ARBA" id="ARBA00022679"/>
    </source>
</evidence>
<evidence type="ECO:0000259" key="10">
    <source>
        <dbReference type="PROSITE" id="PS50052"/>
    </source>
</evidence>
<accession>A0A7G9LLU6</accession>
<evidence type="ECO:0000256" key="1">
    <source>
        <dbReference type="ARBA" id="ARBA00005790"/>
    </source>
</evidence>
<dbReference type="InterPro" id="IPR008145">
    <property type="entry name" value="GK/Ca_channel_bsu"/>
</dbReference>
<feature type="binding site" evidence="9">
    <location>
        <begin position="14"/>
        <end position="21"/>
    </location>
    <ligand>
        <name>ATP</name>
        <dbReference type="ChEBI" id="CHEBI:30616"/>
    </ligand>
</feature>
<comment type="catalytic activity">
    <reaction evidence="9">
        <text>GMP + ATP = GDP + ADP</text>
        <dbReference type="Rhea" id="RHEA:20780"/>
        <dbReference type="ChEBI" id="CHEBI:30616"/>
        <dbReference type="ChEBI" id="CHEBI:58115"/>
        <dbReference type="ChEBI" id="CHEBI:58189"/>
        <dbReference type="ChEBI" id="CHEBI:456216"/>
        <dbReference type="EC" id="2.7.4.8"/>
    </reaction>
</comment>
<keyword evidence="4 9" id="KW-0808">Transferase</keyword>
<dbReference type="CDD" id="cd00071">
    <property type="entry name" value="GMPK"/>
    <property type="match status" value="1"/>
</dbReference>
<dbReference type="RefSeq" id="WP_187474112.1">
    <property type="nucleotide sequence ID" value="NZ_CP060693.1"/>
</dbReference>
<evidence type="ECO:0000256" key="9">
    <source>
        <dbReference type="HAMAP-Rule" id="MF_00328"/>
    </source>
</evidence>
<keyword evidence="7 9" id="KW-0067">ATP-binding</keyword>
<name>A0A7G9LLU6_9BACT</name>
<dbReference type="InterPro" id="IPR027417">
    <property type="entry name" value="P-loop_NTPase"/>
</dbReference>
<sequence>MIKELKGAILVISGPSGCGKSTLLKEIYKNIPNYYFSISTTTRALRGEEEDGVDYHFVSQEEFEKNIKDDKFLEYAKVHNNYYGTMLEPITKALNDGKLVIFDIDVQGHRILRKKLDNLITSVFITTPTLKILEQRLIARDTDSAEMIQKRVQNAKVEIESFADYDYLIINDNIHKASKEILAIANIARAKTKIFDKKSIVENWINS</sequence>
<dbReference type="NCBIfam" id="TIGR03263">
    <property type="entry name" value="guanyl_kin"/>
    <property type="match status" value="1"/>
</dbReference>
<evidence type="ECO:0000256" key="7">
    <source>
        <dbReference type="ARBA" id="ARBA00022840"/>
    </source>
</evidence>